<feature type="transmembrane region" description="Helical" evidence="2">
    <location>
        <begin position="77"/>
        <end position="99"/>
    </location>
</feature>
<keyword evidence="2" id="KW-0812">Transmembrane</keyword>
<dbReference type="InterPro" id="IPR025327">
    <property type="entry name" value="DUF4233"/>
</dbReference>
<keyword evidence="2" id="KW-0472">Membrane</keyword>
<accession>A0ABQ4FSQ2</accession>
<feature type="region of interest" description="Disordered" evidence="1">
    <location>
        <begin position="1"/>
        <end position="56"/>
    </location>
</feature>
<keyword evidence="4" id="KW-1185">Reference proteome</keyword>
<organism evidence="3 4">
    <name type="scientific">Microbispora corallina</name>
    <dbReference type="NCBI Taxonomy" id="83302"/>
    <lineage>
        <taxon>Bacteria</taxon>
        <taxon>Bacillati</taxon>
        <taxon>Actinomycetota</taxon>
        <taxon>Actinomycetes</taxon>
        <taxon>Streptosporangiales</taxon>
        <taxon>Streptosporangiaceae</taxon>
        <taxon>Microbispora</taxon>
    </lineage>
</organism>
<evidence type="ECO:0000313" key="4">
    <source>
        <dbReference type="Proteomes" id="UP000603904"/>
    </source>
</evidence>
<comment type="caution">
    <text evidence="3">The sequence shown here is derived from an EMBL/GenBank/DDBJ whole genome shotgun (WGS) entry which is preliminary data.</text>
</comment>
<dbReference type="Proteomes" id="UP000603904">
    <property type="component" value="Unassembled WGS sequence"/>
</dbReference>
<evidence type="ECO:0000313" key="3">
    <source>
        <dbReference type="EMBL" id="GIH37843.1"/>
    </source>
</evidence>
<feature type="transmembrane region" description="Helical" evidence="2">
    <location>
        <begin position="105"/>
        <end position="122"/>
    </location>
</feature>
<evidence type="ECO:0000256" key="2">
    <source>
        <dbReference type="SAM" id="Phobius"/>
    </source>
</evidence>
<dbReference type="EMBL" id="BOOC01000003">
    <property type="protein sequence ID" value="GIH37843.1"/>
    <property type="molecule type" value="Genomic_DNA"/>
</dbReference>
<name>A0ABQ4FSQ2_9ACTN</name>
<feature type="transmembrane region" description="Helical" evidence="2">
    <location>
        <begin position="129"/>
        <end position="146"/>
    </location>
</feature>
<gene>
    <name evidence="3" type="ORF">Mco01_08430</name>
</gene>
<keyword evidence="2" id="KW-1133">Transmembrane helix</keyword>
<feature type="compositionally biased region" description="Low complexity" evidence="1">
    <location>
        <begin position="37"/>
        <end position="56"/>
    </location>
</feature>
<evidence type="ECO:0000256" key="1">
    <source>
        <dbReference type="SAM" id="MobiDB-lite"/>
    </source>
</evidence>
<proteinExistence type="predicted"/>
<reference evidence="3 4" key="1">
    <citation type="submission" date="2021-01" db="EMBL/GenBank/DDBJ databases">
        <title>Whole genome shotgun sequence of Microbispora corallina NBRC 16416.</title>
        <authorList>
            <person name="Komaki H."/>
            <person name="Tamura T."/>
        </authorList>
    </citation>
    <scope>NUCLEOTIDE SEQUENCE [LARGE SCALE GENOMIC DNA]</scope>
    <source>
        <strain evidence="3 4">NBRC 16416</strain>
    </source>
</reference>
<protein>
    <recommendedName>
        <fullName evidence="5">DUF4233 domain-containing protein</fullName>
    </recommendedName>
</protein>
<sequence>MSTRAPEEAALQGTKEKTPQGWQESTRRGPRQSTRTTAQAAGPAVNQATAQAANQVTTRETSRWDGVFEVTPGMRRLGASVLGMEAIVVALTTPVAITINKVDPSVALTVGLGLAVLCVLVTGMLKRPAAYIAGTVIQVLAIATGFLVPAMFFLGVIFGVLWIAAIFVARRVEGATKR</sequence>
<dbReference type="Pfam" id="PF14017">
    <property type="entry name" value="DUF4233"/>
    <property type="match status" value="1"/>
</dbReference>
<evidence type="ECO:0008006" key="5">
    <source>
        <dbReference type="Google" id="ProtNLM"/>
    </source>
</evidence>